<evidence type="ECO:0000313" key="2">
    <source>
        <dbReference type="Proteomes" id="UP000663929"/>
    </source>
</evidence>
<evidence type="ECO:0000313" key="1">
    <source>
        <dbReference type="EMBL" id="QTD51733.1"/>
    </source>
</evidence>
<dbReference type="EMBL" id="CP071793">
    <property type="protein sequence ID" value="QTD51733.1"/>
    <property type="molecule type" value="Genomic_DNA"/>
</dbReference>
<dbReference type="NCBIfam" id="NF033819">
    <property type="entry name" value="IS66_TnpB"/>
    <property type="match status" value="1"/>
</dbReference>
<reference evidence="1" key="1">
    <citation type="submission" date="2021-03" db="EMBL/GenBank/DDBJ databases">
        <title>Acanthopleuribacteraceae sp. M133.</title>
        <authorList>
            <person name="Wang G."/>
        </authorList>
    </citation>
    <scope>NUCLEOTIDE SEQUENCE</scope>
    <source>
        <strain evidence="1">M133</strain>
    </source>
</reference>
<dbReference type="PANTHER" id="PTHR36455:SF1">
    <property type="entry name" value="BLR8292 PROTEIN"/>
    <property type="match status" value="1"/>
</dbReference>
<dbReference type="Proteomes" id="UP000663929">
    <property type="component" value="Chromosome"/>
</dbReference>
<gene>
    <name evidence="1" type="primary">tnpB</name>
    <name evidence="1" type="ORF">J3U87_04625</name>
</gene>
<proteinExistence type="predicted"/>
<dbReference type="PANTHER" id="PTHR36455">
    <property type="match status" value="1"/>
</dbReference>
<dbReference type="RefSeq" id="WP_237381856.1">
    <property type="nucleotide sequence ID" value="NZ_CP071793.1"/>
</dbReference>
<sequence>MWHVRADARVFLALGATDMRKAINGLALLVEQELEGRLFSGDLFAFSNRSRTLGKILYWSPTGFCTGRAACG</sequence>
<organism evidence="1 2">
    <name type="scientific">Sulfidibacter corallicola</name>
    <dbReference type="NCBI Taxonomy" id="2818388"/>
    <lineage>
        <taxon>Bacteria</taxon>
        <taxon>Pseudomonadati</taxon>
        <taxon>Acidobacteriota</taxon>
        <taxon>Holophagae</taxon>
        <taxon>Acanthopleuribacterales</taxon>
        <taxon>Acanthopleuribacteraceae</taxon>
        <taxon>Sulfidibacter</taxon>
    </lineage>
</organism>
<dbReference type="Pfam" id="PF05717">
    <property type="entry name" value="TnpB_IS66"/>
    <property type="match status" value="1"/>
</dbReference>
<dbReference type="KEGG" id="scor:J3U87_04625"/>
<accession>A0A8A4TQB5</accession>
<dbReference type="AlphaFoldDB" id="A0A8A4TQB5"/>
<protein>
    <submittedName>
        <fullName evidence="1">IS66 family insertion sequence element accessory protein TnpB</fullName>
    </submittedName>
</protein>
<dbReference type="InterPro" id="IPR008878">
    <property type="entry name" value="Transposase_IS66_Orf2"/>
</dbReference>
<keyword evidence="2" id="KW-1185">Reference proteome</keyword>
<name>A0A8A4TQB5_SULCO</name>